<dbReference type="Proteomes" id="UP000273405">
    <property type="component" value="Unassembled WGS sequence"/>
</dbReference>
<gene>
    <name evidence="2" type="ORF">D7X12_22040</name>
</gene>
<dbReference type="OrthoDB" id="2079373at2"/>
<sequence length="555" mass="57861">MQHLRHAAGGERRGAVPLQVGVPAMMASGVPALLLLLTGAGTPHRLLHEEAVAPVPGVVVESGRPTSASAPVPRFDPTETVESAVSEGDRFRVHFTRQGPNAVPLADADGSGVPDFVELVGRTYERVATFYAGLGFRPPPGDATTPGDNGGDGRFDVYLVDFARRGDGTFRMETCLEGNGTTRCTGYMLQENDFAGYGYPSDAHAVETLASHEFFHAVQAAYRPDLGGIASEGTAVWATERFEPALDDLEGFTHYYLESPDRGLLTDPSGPGVGFNYGAGLFFQFAGEHFGDALLVALLEESVRQPEARWPLLLDTCLRRDFASSFDAAFARFSAWNLGTGARATPGHGYARAEGYAPLATTATALPASIASLRVAAASSRNFEVAGGASFVSATFEPEPGTDPAGLSLLVAAVTDTTVLRVRQSDRSEVLWAQVPAHDATHVVVSVVDGRPQGLGRYGRLCIAASGQDAACAPVEPPPADAGTDAGTTPDAGPSDAGTGDMDAGLPDEEPQPPGPPVEDGGCQAAGGTLSGALIALLLGQGLRTRRLPSALRRN</sequence>
<dbReference type="AlphaFoldDB" id="A0A3A8N952"/>
<evidence type="ECO:0000313" key="3">
    <source>
        <dbReference type="Proteomes" id="UP000273405"/>
    </source>
</evidence>
<evidence type="ECO:0000313" key="2">
    <source>
        <dbReference type="EMBL" id="RKH39990.1"/>
    </source>
</evidence>
<evidence type="ECO:0000256" key="1">
    <source>
        <dbReference type="SAM" id="MobiDB-lite"/>
    </source>
</evidence>
<name>A0A3A8N952_9BACT</name>
<accession>A0A3A8N952</accession>
<reference evidence="3" key="1">
    <citation type="submission" date="2018-09" db="EMBL/GenBank/DDBJ databases">
        <authorList>
            <person name="Livingstone P.G."/>
            <person name="Whitworth D.E."/>
        </authorList>
    </citation>
    <scope>NUCLEOTIDE SEQUENCE [LARGE SCALE GENOMIC DNA]</scope>
    <source>
        <strain evidence="3">CA040B</strain>
    </source>
</reference>
<protein>
    <submittedName>
        <fullName evidence="2">Uncharacterized protein</fullName>
    </submittedName>
</protein>
<organism evidence="2 3">
    <name type="scientific">Corallococcus sicarius</name>
    <dbReference type="NCBI Taxonomy" id="2316726"/>
    <lineage>
        <taxon>Bacteria</taxon>
        <taxon>Pseudomonadati</taxon>
        <taxon>Myxococcota</taxon>
        <taxon>Myxococcia</taxon>
        <taxon>Myxococcales</taxon>
        <taxon>Cystobacterineae</taxon>
        <taxon>Myxococcaceae</taxon>
        <taxon>Corallococcus</taxon>
    </lineage>
</organism>
<dbReference type="NCBIfam" id="NF045524">
    <property type="entry name" value="MXAN_6640_HExxH"/>
    <property type="match status" value="1"/>
</dbReference>
<comment type="caution">
    <text evidence="2">The sequence shown here is derived from an EMBL/GenBank/DDBJ whole genome shotgun (WGS) entry which is preliminary data.</text>
</comment>
<feature type="region of interest" description="Disordered" evidence="1">
    <location>
        <begin position="471"/>
        <end position="526"/>
    </location>
</feature>
<keyword evidence="3" id="KW-1185">Reference proteome</keyword>
<dbReference type="EMBL" id="RAWG01000145">
    <property type="protein sequence ID" value="RKH39990.1"/>
    <property type="molecule type" value="Genomic_DNA"/>
</dbReference>
<proteinExistence type="predicted"/>